<proteinExistence type="predicted"/>
<keyword evidence="1" id="KW-0677">Repeat</keyword>
<dbReference type="PANTHER" id="PTHR24189">
    <property type="entry name" value="MYOTROPHIN"/>
    <property type="match status" value="1"/>
</dbReference>
<dbReference type="SUPFAM" id="SSF48403">
    <property type="entry name" value="Ankyrin repeat"/>
    <property type="match status" value="1"/>
</dbReference>
<evidence type="ECO:0000256" key="2">
    <source>
        <dbReference type="ARBA" id="ARBA00023043"/>
    </source>
</evidence>
<dbReference type="SMART" id="SM00248">
    <property type="entry name" value="ANK"/>
    <property type="match status" value="2"/>
</dbReference>
<protein>
    <submittedName>
        <fullName evidence="4">Uncharacterized protein</fullName>
    </submittedName>
</protein>
<name>A0A6A6AVJ7_9PEZI</name>
<dbReference type="OrthoDB" id="21416at2759"/>
<dbReference type="Proteomes" id="UP000799438">
    <property type="component" value="Unassembled WGS sequence"/>
</dbReference>
<dbReference type="EMBL" id="ML995616">
    <property type="protein sequence ID" value="KAF2135248.1"/>
    <property type="molecule type" value="Genomic_DNA"/>
</dbReference>
<dbReference type="InterPro" id="IPR036770">
    <property type="entry name" value="Ankyrin_rpt-contain_sf"/>
</dbReference>
<accession>A0A6A6AVJ7</accession>
<organism evidence="4 5">
    <name type="scientific">Aplosporella prunicola CBS 121167</name>
    <dbReference type="NCBI Taxonomy" id="1176127"/>
    <lineage>
        <taxon>Eukaryota</taxon>
        <taxon>Fungi</taxon>
        <taxon>Dikarya</taxon>
        <taxon>Ascomycota</taxon>
        <taxon>Pezizomycotina</taxon>
        <taxon>Dothideomycetes</taxon>
        <taxon>Dothideomycetes incertae sedis</taxon>
        <taxon>Botryosphaeriales</taxon>
        <taxon>Aplosporellaceae</taxon>
        <taxon>Aplosporella</taxon>
    </lineage>
</organism>
<dbReference type="GeneID" id="54295238"/>
<dbReference type="InterPro" id="IPR002110">
    <property type="entry name" value="Ankyrin_rpt"/>
</dbReference>
<sequence length="83" mass="8951">AAGEGANEVVVLLLDLKTELPSDDDGITPNLFALINGHTDTAKILLQYGANVNSKNDRLETPLHHAAGYGFILVVKVLLETRR</sequence>
<keyword evidence="2 3" id="KW-0040">ANK repeat</keyword>
<evidence type="ECO:0000313" key="4">
    <source>
        <dbReference type="EMBL" id="KAF2135248.1"/>
    </source>
</evidence>
<gene>
    <name evidence="4" type="ORF">K452DRAFT_239722</name>
</gene>
<keyword evidence="5" id="KW-1185">Reference proteome</keyword>
<dbReference type="InterPro" id="IPR050745">
    <property type="entry name" value="Multifunctional_regulatory"/>
</dbReference>
<dbReference type="RefSeq" id="XP_033390967.1">
    <property type="nucleotide sequence ID" value="XM_033537742.1"/>
</dbReference>
<dbReference type="PROSITE" id="PS50297">
    <property type="entry name" value="ANK_REP_REGION"/>
    <property type="match status" value="1"/>
</dbReference>
<feature type="repeat" description="ANK" evidence="3">
    <location>
        <begin position="25"/>
        <end position="57"/>
    </location>
</feature>
<feature type="non-terminal residue" evidence="4">
    <location>
        <position position="1"/>
    </location>
</feature>
<evidence type="ECO:0000256" key="3">
    <source>
        <dbReference type="PROSITE-ProRule" id="PRU00023"/>
    </source>
</evidence>
<dbReference type="Gene3D" id="1.25.40.20">
    <property type="entry name" value="Ankyrin repeat-containing domain"/>
    <property type="match status" value="1"/>
</dbReference>
<reference evidence="4" key="1">
    <citation type="journal article" date="2020" name="Stud. Mycol.">
        <title>101 Dothideomycetes genomes: a test case for predicting lifestyles and emergence of pathogens.</title>
        <authorList>
            <person name="Haridas S."/>
            <person name="Albert R."/>
            <person name="Binder M."/>
            <person name="Bloem J."/>
            <person name="Labutti K."/>
            <person name="Salamov A."/>
            <person name="Andreopoulos B."/>
            <person name="Baker S."/>
            <person name="Barry K."/>
            <person name="Bills G."/>
            <person name="Bluhm B."/>
            <person name="Cannon C."/>
            <person name="Castanera R."/>
            <person name="Culley D."/>
            <person name="Daum C."/>
            <person name="Ezra D."/>
            <person name="Gonzalez J."/>
            <person name="Henrissat B."/>
            <person name="Kuo A."/>
            <person name="Liang C."/>
            <person name="Lipzen A."/>
            <person name="Lutzoni F."/>
            <person name="Magnuson J."/>
            <person name="Mondo S."/>
            <person name="Nolan M."/>
            <person name="Ohm R."/>
            <person name="Pangilinan J."/>
            <person name="Park H.-J."/>
            <person name="Ramirez L."/>
            <person name="Alfaro M."/>
            <person name="Sun H."/>
            <person name="Tritt A."/>
            <person name="Yoshinaga Y."/>
            <person name="Zwiers L.-H."/>
            <person name="Turgeon B."/>
            <person name="Goodwin S."/>
            <person name="Spatafora J."/>
            <person name="Crous P."/>
            <person name="Grigoriev I."/>
        </authorList>
    </citation>
    <scope>NUCLEOTIDE SEQUENCE</scope>
    <source>
        <strain evidence="4">CBS 121167</strain>
    </source>
</reference>
<dbReference type="PROSITE" id="PS50088">
    <property type="entry name" value="ANK_REPEAT"/>
    <property type="match status" value="1"/>
</dbReference>
<evidence type="ECO:0000313" key="5">
    <source>
        <dbReference type="Proteomes" id="UP000799438"/>
    </source>
</evidence>
<dbReference type="Pfam" id="PF12796">
    <property type="entry name" value="Ank_2"/>
    <property type="match status" value="1"/>
</dbReference>
<dbReference type="AlphaFoldDB" id="A0A6A6AVJ7"/>
<evidence type="ECO:0000256" key="1">
    <source>
        <dbReference type="ARBA" id="ARBA00022737"/>
    </source>
</evidence>
<dbReference type="PANTHER" id="PTHR24189:SF50">
    <property type="entry name" value="ANKYRIN REPEAT AND SOCS BOX PROTEIN 2"/>
    <property type="match status" value="1"/>
</dbReference>